<dbReference type="SMART" id="SM00910">
    <property type="entry name" value="HIRAN"/>
    <property type="match status" value="1"/>
</dbReference>
<dbReference type="KEGG" id="mru:mru_1667"/>
<evidence type="ECO:0000259" key="3">
    <source>
        <dbReference type="SMART" id="SM00910"/>
    </source>
</evidence>
<evidence type="ECO:0000313" key="4">
    <source>
        <dbReference type="EMBL" id="ADC47517.1"/>
    </source>
</evidence>
<dbReference type="InterPro" id="IPR014905">
    <property type="entry name" value="HIRAN"/>
</dbReference>
<dbReference type="RefSeq" id="WP_012956465.1">
    <property type="nucleotide sequence ID" value="NC_013790.1"/>
</dbReference>
<dbReference type="PATRIC" id="fig|634498.28.peg.1667"/>
<dbReference type="OrthoDB" id="78145at2157"/>
<dbReference type="AlphaFoldDB" id="D3DYW7"/>
<dbReference type="STRING" id="634498.mru_1667"/>
<evidence type="ECO:0000256" key="2">
    <source>
        <dbReference type="ARBA" id="ARBA00022801"/>
    </source>
</evidence>
<dbReference type="GeneID" id="8771329"/>
<dbReference type="GO" id="GO:0008270">
    <property type="term" value="F:zinc ion binding"/>
    <property type="evidence" value="ECO:0007669"/>
    <property type="project" value="InterPro"/>
</dbReference>
<sequence>MSNIEKINSEIKDYVNYVQKGGKLEPFFEDICLVTTELVGFRKISNFEDLFSQFKKGDYLALFRDTQNELDELAIVVKWNNLMIGYVPRKHIPILSSLMDSGKEIYAIIDDLILDELFKDLFFETVKIKIFLKE</sequence>
<accession>D3DYW7</accession>
<name>D3DYW7_METRM</name>
<dbReference type="GO" id="GO:0016818">
    <property type="term" value="F:hydrolase activity, acting on acid anhydrides, in phosphorus-containing anhydrides"/>
    <property type="evidence" value="ECO:0007669"/>
    <property type="project" value="InterPro"/>
</dbReference>
<evidence type="ECO:0000256" key="1">
    <source>
        <dbReference type="ARBA" id="ARBA00022723"/>
    </source>
</evidence>
<dbReference type="HOGENOM" id="CLU_154672_1_0_2"/>
<dbReference type="Pfam" id="PF08797">
    <property type="entry name" value="HIRAN"/>
    <property type="match status" value="1"/>
</dbReference>
<dbReference type="Gene3D" id="3.30.70.2330">
    <property type="match status" value="1"/>
</dbReference>
<evidence type="ECO:0000313" key="5">
    <source>
        <dbReference type="Proteomes" id="UP000008680"/>
    </source>
</evidence>
<dbReference type="Proteomes" id="UP000008680">
    <property type="component" value="Chromosome"/>
</dbReference>
<dbReference type="GO" id="GO:0003676">
    <property type="term" value="F:nucleic acid binding"/>
    <property type="evidence" value="ECO:0007669"/>
    <property type="project" value="InterPro"/>
</dbReference>
<keyword evidence="5" id="KW-1185">Reference proteome</keyword>
<feature type="domain" description="HIRAN" evidence="3">
    <location>
        <begin position="31"/>
        <end position="130"/>
    </location>
</feature>
<organism evidence="4 5">
    <name type="scientific">Methanobrevibacter ruminantium (strain ATCC 35063 / DSM 1093 / JCM 13430 / OCM 146 / M1)</name>
    <name type="common">Methanobacterium ruminantium</name>
    <dbReference type="NCBI Taxonomy" id="634498"/>
    <lineage>
        <taxon>Archaea</taxon>
        <taxon>Methanobacteriati</taxon>
        <taxon>Methanobacteriota</taxon>
        <taxon>Methanomada group</taxon>
        <taxon>Methanobacteria</taxon>
        <taxon>Methanobacteriales</taxon>
        <taxon>Methanobacteriaceae</taxon>
        <taxon>Methanobrevibacter</taxon>
    </lineage>
</organism>
<proteinExistence type="predicted"/>
<reference evidence="4 5" key="1">
    <citation type="journal article" date="2010" name="PLoS ONE">
        <title>The genome sequence of the rumen methanogen Methanobrevibacter ruminantium reveals new possibilities for controlling ruminant methane emissions.</title>
        <authorList>
            <person name="Leahy S.C."/>
            <person name="Kelly W.J."/>
            <person name="Altermann E."/>
            <person name="Ronimus R.S."/>
            <person name="Yeoman C.J."/>
            <person name="Pacheco D.M."/>
            <person name="Li D."/>
            <person name="Kong Z."/>
            <person name="McTavish S."/>
            <person name="Sang C."/>
            <person name="Lambie S.C."/>
            <person name="Janssen P.H."/>
            <person name="Dey D."/>
            <person name="Attwood G.T."/>
        </authorList>
    </citation>
    <scope>NUCLEOTIDE SEQUENCE [LARGE SCALE GENOMIC DNA]</scope>
    <source>
        <strain evidence="5">ATCC 35063 / DSM 1093 / JCM 13430 / OCM 146 / M1</strain>
    </source>
</reference>
<keyword evidence="1" id="KW-0479">Metal-binding</keyword>
<dbReference type="EMBL" id="CP001719">
    <property type="protein sequence ID" value="ADC47517.1"/>
    <property type="molecule type" value="Genomic_DNA"/>
</dbReference>
<protein>
    <submittedName>
        <fullName evidence="4">HIRAN domain-containing protein</fullName>
    </submittedName>
</protein>
<keyword evidence="2" id="KW-0378">Hydrolase</keyword>
<gene>
    <name evidence="4" type="ordered locus">mru_1667</name>
</gene>